<dbReference type="InterPro" id="IPR001460">
    <property type="entry name" value="PCN-bd_Tpept"/>
</dbReference>
<keyword evidence="16" id="KW-1185">Reference proteome</keyword>
<evidence type="ECO:0000256" key="6">
    <source>
        <dbReference type="ARBA" id="ARBA00022676"/>
    </source>
</evidence>
<dbReference type="InterPro" id="IPR050396">
    <property type="entry name" value="Glycosyltr_51/Transpeptidase"/>
</dbReference>
<keyword evidence="4" id="KW-0121">Carboxypeptidase</keyword>
<comment type="pathway">
    <text evidence="1">Cell wall biogenesis; peptidoglycan biosynthesis.</text>
</comment>
<dbReference type="InterPro" id="IPR012338">
    <property type="entry name" value="Beta-lactam/transpept-like"/>
</dbReference>
<keyword evidence="5" id="KW-0645">Protease</keyword>
<dbReference type="InterPro" id="IPR011815">
    <property type="entry name" value="PBP_1c"/>
</dbReference>
<evidence type="ECO:0000256" key="2">
    <source>
        <dbReference type="ARBA" id="ARBA00007090"/>
    </source>
</evidence>
<evidence type="ECO:0000256" key="8">
    <source>
        <dbReference type="ARBA" id="ARBA00022801"/>
    </source>
</evidence>
<name>A0ABW2BRR3_9HYPH</name>
<dbReference type="Pfam" id="PF00905">
    <property type="entry name" value="Transpeptidase"/>
    <property type="match status" value="1"/>
</dbReference>
<dbReference type="InterPro" id="IPR023346">
    <property type="entry name" value="Lysozyme-like_dom_sf"/>
</dbReference>
<evidence type="ECO:0000313" key="15">
    <source>
        <dbReference type="EMBL" id="MFC6792507.1"/>
    </source>
</evidence>
<dbReference type="EMBL" id="JBHSWN010000001">
    <property type="protein sequence ID" value="MFC6792507.1"/>
    <property type="molecule type" value="Genomic_DNA"/>
</dbReference>
<dbReference type="EC" id="2.4.99.28" evidence="10"/>
<keyword evidence="9" id="KW-0511">Multifunctional enzyme</keyword>
<evidence type="ECO:0000259" key="14">
    <source>
        <dbReference type="Pfam" id="PF06832"/>
    </source>
</evidence>
<evidence type="ECO:0000256" key="4">
    <source>
        <dbReference type="ARBA" id="ARBA00022645"/>
    </source>
</evidence>
<dbReference type="RefSeq" id="WP_378974469.1">
    <property type="nucleotide sequence ID" value="NZ_JBHSWN010000001.1"/>
</dbReference>
<evidence type="ECO:0000256" key="11">
    <source>
        <dbReference type="ARBA" id="ARBA00049902"/>
    </source>
</evidence>
<sequence length="680" mass="71881">MRKSGWLILIRVCAALSVIGLLALLIYAASLPPLDLHAAQARSVVVLDRSGDLLRPFATQDGRWRLPVSAATVDPRYLAMLRAYEDRRFDSHIGIDPLAVLRAASQGLRHGRIVSGGSTLSMQVARLVEPRARRSASAKLRQALRAVSLERQLGKAAVLDLYLALAPFGGSLEGVRAASLAYFGREPARLTPAQAALLVALPQSPETRRPDRFPERARAARNRVIDIALSRGLLRDDEAAQARAEPVPAARQPFPMLAAHAAEEAVAAEPANPVIRLSLDGRLQASLEALAAERAASAGPVLSTAIVVIDNRDGRLLARVGSAGYLDASRRGAIDMTRAVRSPGSALKPFVYAMAFEAGLAHPETLIEDRPSRFSASYAPENFDMTFQGTVTARRALQLSLNVPAVALMEAVGPARFVAHLRAAGADLRLPREAAPGLPVALGGLGLTLTDLARLYAGLARDGQMPPPAAGKRIAGDVAAWYVTDILRGTPPPDNALPNRIAYKTGTSFGYRDAWAVGYDRRVTVAVWAGRADGAPVPGLVGRIVAAPILFDAFARYGGDPVFGPRPADALAVANAALPPPLRRLNRDEPPDGTPILRIAYPPDGARVDLGLAAHAGGAGEGVILKASGGVPPLTWMIDGQPVSRTIRRQSAWVPEGAGFARISVLDATGASDSVAVRIE</sequence>
<evidence type="ECO:0000256" key="1">
    <source>
        <dbReference type="ARBA" id="ARBA00004752"/>
    </source>
</evidence>
<comment type="similarity">
    <text evidence="2">In the C-terminal section; belongs to the transpeptidase family.</text>
</comment>
<dbReference type="InterPro" id="IPR036950">
    <property type="entry name" value="PBP_transglycosylase"/>
</dbReference>
<gene>
    <name evidence="15" type="primary">pbpC</name>
    <name evidence="15" type="ORF">ACFQE0_24875</name>
</gene>
<comment type="caution">
    <text evidence="15">The sequence shown here is derived from an EMBL/GenBank/DDBJ whole genome shotgun (WGS) entry which is preliminary data.</text>
</comment>
<dbReference type="InterPro" id="IPR001264">
    <property type="entry name" value="Glyco_trans_51"/>
</dbReference>
<feature type="domain" description="Penicillin-binding protein transpeptidase" evidence="12">
    <location>
        <begin position="305"/>
        <end position="521"/>
    </location>
</feature>
<evidence type="ECO:0000313" key="16">
    <source>
        <dbReference type="Proteomes" id="UP001596292"/>
    </source>
</evidence>
<organism evidence="15 16">
    <name type="scientific">Methylobacterium komagatae</name>
    <dbReference type="NCBI Taxonomy" id="374425"/>
    <lineage>
        <taxon>Bacteria</taxon>
        <taxon>Pseudomonadati</taxon>
        <taxon>Pseudomonadota</taxon>
        <taxon>Alphaproteobacteria</taxon>
        <taxon>Hyphomicrobiales</taxon>
        <taxon>Methylobacteriaceae</taxon>
        <taxon>Methylobacterium</taxon>
    </lineage>
</organism>
<keyword evidence="7" id="KW-0808">Transferase</keyword>
<dbReference type="InterPro" id="IPR009647">
    <property type="entry name" value="PBP_C"/>
</dbReference>
<dbReference type="Pfam" id="PF00912">
    <property type="entry name" value="Transgly"/>
    <property type="match status" value="1"/>
</dbReference>
<evidence type="ECO:0000259" key="12">
    <source>
        <dbReference type="Pfam" id="PF00905"/>
    </source>
</evidence>
<dbReference type="Gene3D" id="1.10.3810.10">
    <property type="entry name" value="Biosynthetic peptidoglycan transglycosylase-like"/>
    <property type="match status" value="1"/>
</dbReference>
<keyword evidence="8" id="KW-0378">Hydrolase</keyword>
<dbReference type="Pfam" id="PF06832">
    <property type="entry name" value="BiPBP_C"/>
    <property type="match status" value="1"/>
</dbReference>
<reference evidence="16" key="1">
    <citation type="journal article" date="2019" name="Int. J. Syst. Evol. Microbiol.">
        <title>The Global Catalogue of Microorganisms (GCM) 10K type strain sequencing project: providing services to taxonomists for standard genome sequencing and annotation.</title>
        <authorList>
            <consortium name="The Broad Institute Genomics Platform"/>
            <consortium name="The Broad Institute Genome Sequencing Center for Infectious Disease"/>
            <person name="Wu L."/>
            <person name="Ma J."/>
        </authorList>
    </citation>
    <scope>NUCLEOTIDE SEQUENCE [LARGE SCALE GENOMIC DNA]</scope>
    <source>
        <strain evidence="16">CCUG 48316</strain>
    </source>
</reference>
<evidence type="ECO:0000259" key="13">
    <source>
        <dbReference type="Pfam" id="PF00912"/>
    </source>
</evidence>
<dbReference type="SUPFAM" id="SSF56601">
    <property type="entry name" value="beta-lactamase/transpeptidase-like"/>
    <property type="match status" value="1"/>
</dbReference>
<evidence type="ECO:0000256" key="9">
    <source>
        <dbReference type="ARBA" id="ARBA00023268"/>
    </source>
</evidence>
<comment type="catalytic activity">
    <reaction evidence="11">
        <text>[GlcNAc-(1-&gt;4)-Mur2Ac(oyl-L-Ala-gamma-D-Glu-L-Lys-D-Ala-D-Ala)](n)-di-trans,octa-cis-undecaprenyl diphosphate + beta-D-GlcNAc-(1-&gt;4)-Mur2Ac(oyl-L-Ala-gamma-D-Glu-L-Lys-D-Ala-D-Ala)-di-trans,octa-cis-undecaprenyl diphosphate = [GlcNAc-(1-&gt;4)-Mur2Ac(oyl-L-Ala-gamma-D-Glu-L-Lys-D-Ala-D-Ala)](n+1)-di-trans,octa-cis-undecaprenyl diphosphate + di-trans,octa-cis-undecaprenyl diphosphate + H(+)</text>
        <dbReference type="Rhea" id="RHEA:23708"/>
        <dbReference type="Rhea" id="RHEA-COMP:9602"/>
        <dbReference type="Rhea" id="RHEA-COMP:9603"/>
        <dbReference type="ChEBI" id="CHEBI:15378"/>
        <dbReference type="ChEBI" id="CHEBI:58405"/>
        <dbReference type="ChEBI" id="CHEBI:60033"/>
        <dbReference type="ChEBI" id="CHEBI:78435"/>
        <dbReference type="EC" id="2.4.99.28"/>
    </reaction>
</comment>
<comment type="similarity">
    <text evidence="3">In the N-terminal section; belongs to the glycosyltransferase 51 family.</text>
</comment>
<dbReference type="PANTHER" id="PTHR32282:SF15">
    <property type="entry name" value="PENICILLIN-BINDING PROTEIN 1C"/>
    <property type="match status" value="1"/>
</dbReference>
<accession>A0ABW2BRR3</accession>
<dbReference type="Gene3D" id="3.40.710.10">
    <property type="entry name" value="DD-peptidase/beta-lactamase superfamily"/>
    <property type="match status" value="1"/>
</dbReference>
<evidence type="ECO:0000256" key="10">
    <source>
        <dbReference type="ARBA" id="ARBA00044770"/>
    </source>
</evidence>
<dbReference type="PANTHER" id="PTHR32282">
    <property type="entry name" value="BINDING PROTEIN TRANSPEPTIDASE, PUTATIVE-RELATED"/>
    <property type="match status" value="1"/>
</dbReference>
<proteinExistence type="inferred from homology"/>
<evidence type="ECO:0000256" key="7">
    <source>
        <dbReference type="ARBA" id="ARBA00022679"/>
    </source>
</evidence>
<protein>
    <recommendedName>
        <fullName evidence="10">peptidoglycan glycosyltransferase</fullName>
        <ecNumber evidence="10">2.4.99.28</ecNumber>
    </recommendedName>
</protein>
<feature type="domain" description="Glycosyl transferase family 51" evidence="13">
    <location>
        <begin position="60"/>
        <end position="226"/>
    </location>
</feature>
<dbReference type="SUPFAM" id="SSF53955">
    <property type="entry name" value="Lysozyme-like"/>
    <property type="match status" value="1"/>
</dbReference>
<dbReference type="Proteomes" id="UP001596292">
    <property type="component" value="Unassembled WGS sequence"/>
</dbReference>
<dbReference type="NCBIfam" id="TIGR02073">
    <property type="entry name" value="PBP_1c"/>
    <property type="match status" value="1"/>
</dbReference>
<feature type="domain" description="Penicillin-binding C-terminal" evidence="14">
    <location>
        <begin position="592"/>
        <end position="676"/>
    </location>
</feature>
<evidence type="ECO:0000256" key="3">
    <source>
        <dbReference type="ARBA" id="ARBA00007739"/>
    </source>
</evidence>
<evidence type="ECO:0000256" key="5">
    <source>
        <dbReference type="ARBA" id="ARBA00022670"/>
    </source>
</evidence>
<keyword evidence="6" id="KW-0328">Glycosyltransferase</keyword>